<accession>A0ABP7Q5G8</accession>
<organism evidence="5 6">
    <name type="scientific">Mucilaginibacter dorajii</name>
    <dbReference type="NCBI Taxonomy" id="692994"/>
    <lineage>
        <taxon>Bacteria</taxon>
        <taxon>Pseudomonadati</taxon>
        <taxon>Bacteroidota</taxon>
        <taxon>Sphingobacteriia</taxon>
        <taxon>Sphingobacteriales</taxon>
        <taxon>Sphingobacteriaceae</taxon>
        <taxon>Mucilaginibacter</taxon>
    </lineage>
</organism>
<dbReference type="Gene3D" id="1.10.10.60">
    <property type="entry name" value="Homeodomain-like"/>
    <property type="match status" value="1"/>
</dbReference>
<comment type="caution">
    <text evidence="5">The sequence shown here is derived from an EMBL/GenBank/DDBJ whole genome shotgun (WGS) entry which is preliminary data.</text>
</comment>
<dbReference type="InterPro" id="IPR009057">
    <property type="entry name" value="Homeodomain-like_sf"/>
</dbReference>
<dbReference type="SUPFAM" id="SSF46689">
    <property type="entry name" value="Homeodomain-like"/>
    <property type="match status" value="2"/>
</dbReference>
<dbReference type="EMBL" id="BAAAZC010000019">
    <property type="protein sequence ID" value="GAA3976825.1"/>
    <property type="molecule type" value="Genomic_DNA"/>
</dbReference>
<sequence length="284" mass="33017">MIQIPKDLLDHHSHIRLRLSDMYGILIDKKRPFRCDDTLQTAHCLEVILTGSIVVRYGSYVQHLMAGDIQFRRRGNYQLFPSDDYTSLLIFMENEFVDYFLDSHVPEFKQEKLNADLPPFTFKTSEFISANIAQVIRHIAHPQEYSRCIVKFASHQVLLQILSADQSKTFVSFLKDLVSQKKVDLAYFMENNFNRQLSIDDMAKLTGRSVSAFKKEFTDRFNTTPVKWQLNRRLEYADYQLKHSHDPVSAVAYSSGFENISHFSKVYKQRFGASPKSARSEPVL</sequence>
<dbReference type="RefSeq" id="WP_259087211.1">
    <property type="nucleotide sequence ID" value="NZ_BAAAZC010000019.1"/>
</dbReference>
<evidence type="ECO:0000313" key="5">
    <source>
        <dbReference type="EMBL" id="GAA3976825.1"/>
    </source>
</evidence>
<keyword evidence="2" id="KW-0238">DNA-binding</keyword>
<dbReference type="Proteomes" id="UP001500742">
    <property type="component" value="Unassembled WGS sequence"/>
</dbReference>
<protein>
    <recommendedName>
        <fullName evidence="4">HTH araC/xylS-type domain-containing protein</fullName>
    </recommendedName>
</protein>
<name>A0ABP7Q5G8_9SPHI</name>
<evidence type="ECO:0000259" key="4">
    <source>
        <dbReference type="PROSITE" id="PS01124"/>
    </source>
</evidence>
<dbReference type="Pfam" id="PF12833">
    <property type="entry name" value="HTH_18"/>
    <property type="match status" value="1"/>
</dbReference>
<keyword evidence="1" id="KW-0805">Transcription regulation</keyword>
<proteinExistence type="predicted"/>
<dbReference type="PRINTS" id="PR00032">
    <property type="entry name" value="HTHARAC"/>
</dbReference>
<dbReference type="Pfam" id="PF22200">
    <property type="entry name" value="ExsA_N"/>
    <property type="match status" value="1"/>
</dbReference>
<reference evidence="6" key="1">
    <citation type="journal article" date="2019" name="Int. J. Syst. Evol. Microbiol.">
        <title>The Global Catalogue of Microorganisms (GCM) 10K type strain sequencing project: providing services to taxonomists for standard genome sequencing and annotation.</title>
        <authorList>
            <consortium name="The Broad Institute Genomics Platform"/>
            <consortium name="The Broad Institute Genome Sequencing Center for Infectious Disease"/>
            <person name="Wu L."/>
            <person name="Ma J."/>
        </authorList>
    </citation>
    <scope>NUCLEOTIDE SEQUENCE [LARGE SCALE GENOMIC DNA]</scope>
    <source>
        <strain evidence="6">JCM 16601</strain>
    </source>
</reference>
<dbReference type="SMART" id="SM00342">
    <property type="entry name" value="HTH_ARAC"/>
    <property type="match status" value="1"/>
</dbReference>
<dbReference type="InterPro" id="IPR020449">
    <property type="entry name" value="Tscrpt_reg_AraC-type_HTH"/>
</dbReference>
<dbReference type="PROSITE" id="PS01124">
    <property type="entry name" value="HTH_ARAC_FAMILY_2"/>
    <property type="match status" value="1"/>
</dbReference>
<dbReference type="PANTHER" id="PTHR43280:SF2">
    <property type="entry name" value="HTH-TYPE TRANSCRIPTIONAL REGULATOR EXSA"/>
    <property type="match status" value="1"/>
</dbReference>
<evidence type="ECO:0000256" key="2">
    <source>
        <dbReference type="ARBA" id="ARBA00023125"/>
    </source>
</evidence>
<evidence type="ECO:0000256" key="3">
    <source>
        <dbReference type="ARBA" id="ARBA00023163"/>
    </source>
</evidence>
<keyword evidence="3" id="KW-0804">Transcription</keyword>
<evidence type="ECO:0000256" key="1">
    <source>
        <dbReference type="ARBA" id="ARBA00023015"/>
    </source>
</evidence>
<dbReference type="InterPro" id="IPR018060">
    <property type="entry name" value="HTH_AraC"/>
</dbReference>
<dbReference type="PANTHER" id="PTHR43280">
    <property type="entry name" value="ARAC-FAMILY TRANSCRIPTIONAL REGULATOR"/>
    <property type="match status" value="1"/>
</dbReference>
<keyword evidence="6" id="KW-1185">Reference proteome</keyword>
<gene>
    <name evidence="5" type="ORF">GCM10022210_29570</name>
</gene>
<feature type="domain" description="HTH araC/xylS-type" evidence="4">
    <location>
        <begin position="183"/>
        <end position="281"/>
    </location>
</feature>
<evidence type="ECO:0000313" key="6">
    <source>
        <dbReference type="Proteomes" id="UP001500742"/>
    </source>
</evidence>
<dbReference type="InterPro" id="IPR054015">
    <property type="entry name" value="ExsA-like_N"/>
</dbReference>